<dbReference type="EMBL" id="RWGY01000004">
    <property type="protein sequence ID" value="TVU47978.1"/>
    <property type="molecule type" value="Genomic_DNA"/>
</dbReference>
<dbReference type="Proteomes" id="UP000324897">
    <property type="component" value="Chromosome 5"/>
</dbReference>
<dbReference type="InterPro" id="IPR046350">
    <property type="entry name" value="Cystatin_sf"/>
</dbReference>
<dbReference type="Gene3D" id="3.10.450.10">
    <property type="match status" value="1"/>
</dbReference>
<reference evidence="6 7" key="1">
    <citation type="journal article" date="2019" name="Sci. Rep.">
        <title>A high-quality genome of Eragrostis curvula grass provides insights into Poaceae evolution and supports new strategies to enhance forage quality.</title>
        <authorList>
            <person name="Carballo J."/>
            <person name="Santos B.A.C.M."/>
            <person name="Zappacosta D."/>
            <person name="Garbus I."/>
            <person name="Selva J.P."/>
            <person name="Gallo C.A."/>
            <person name="Diaz A."/>
            <person name="Albertini E."/>
            <person name="Caccamo M."/>
            <person name="Echenique V."/>
        </authorList>
    </citation>
    <scope>NUCLEOTIDE SEQUENCE [LARGE SCALE GENOMIC DNA]</scope>
    <source>
        <strain evidence="7">cv. Victoria</strain>
        <tissue evidence="6">Leaf</tissue>
    </source>
</reference>
<gene>
    <name evidence="6" type="ORF">EJB05_07596</name>
</gene>
<feature type="signal peptide" evidence="4">
    <location>
        <begin position="1"/>
        <end position="19"/>
    </location>
</feature>
<evidence type="ECO:0000256" key="4">
    <source>
        <dbReference type="SAM" id="SignalP"/>
    </source>
</evidence>
<evidence type="ECO:0000256" key="3">
    <source>
        <dbReference type="ARBA" id="ARBA00022704"/>
    </source>
</evidence>
<dbReference type="PANTHER" id="PTHR47364">
    <property type="entry name" value="CYSTEINE PROTEINASE INHIBITOR 5"/>
    <property type="match status" value="1"/>
</dbReference>
<accession>A0A5J9WID3</accession>
<dbReference type="InterPro" id="IPR018073">
    <property type="entry name" value="Prot_inh_cystat_CS"/>
</dbReference>
<feature type="domain" description="Cystatin" evidence="5">
    <location>
        <begin position="23"/>
        <end position="112"/>
    </location>
</feature>
<comment type="caution">
    <text evidence="6">The sequence shown here is derived from an EMBL/GenBank/DDBJ whole genome shotgun (WGS) entry which is preliminary data.</text>
</comment>
<dbReference type="OrthoDB" id="2016588at2759"/>
<keyword evidence="4" id="KW-0732">Signal</keyword>
<evidence type="ECO:0000313" key="7">
    <source>
        <dbReference type="Proteomes" id="UP000324897"/>
    </source>
</evidence>
<evidence type="ECO:0000256" key="1">
    <source>
        <dbReference type="ARBA" id="ARBA00007233"/>
    </source>
</evidence>
<protein>
    <recommendedName>
        <fullName evidence="5">Cystatin domain-containing protein</fullName>
    </recommendedName>
</protein>
<keyword evidence="2" id="KW-0646">Protease inhibitor</keyword>
<keyword evidence="7" id="KW-1185">Reference proteome</keyword>
<proteinExistence type="inferred from homology"/>
<dbReference type="PANTHER" id="PTHR47364:SF2">
    <property type="entry name" value="CYSTEINE PROTEINASE INHIBITOR 5"/>
    <property type="match status" value="1"/>
</dbReference>
<dbReference type="PROSITE" id="PS00287">
    <property type="entry name" value="CYSTATIN"/>
    <property type="match status" value="1"/>
</dbReference>
<dbReference type="Gramene" id="TVU47978">
    <property type="protein sequence ID" value="TVU47978"/>
    <property type="gene ID" value="EJB05_07596"/>
</dbReference>
<evidence type="ECO:0000259" key="5">
    <source>
        <dbReference type="SMART" id="SM00043"/>
    </source>
</evidence>
<keyword evidence="3" id="KW-0789">Thiol protease inhibitor</keyword>
<organism evidence="6 7">
    <name type="scientific">Eragrostis curvula</name>
    <name type="common">weeping love grass</name>
    <dbReference type="NCBI Taxonomy" id="38414"/>
    <lineage>
        <taxon>Eukaryota</taxon>
        <taxon>Viridiplantae</taxon>
        <taxon>Streptophyta</taxon>
        <taxon>Embryophyta</taxon>
        <taxon>Tracheophyta</taxon>
        <taxon>Spermatophyta</taxon>
        <taxon>Magnoliopsida</taxon>
        <taxon>Liliopsida</taxon>
        <taxon>Poales</taxon>
        <taxon>Poaceae</taxon>
        <taxon>PACMAD clade</taxon>
        <taxon>Chloridoideae</taxon>
        <taxon>Eragrostideae</taxon>
        <taxon>Eragrostidinae</taxon>
        <taxon>Eragrostis</taxon>
    </lineage>
</organism>
<evidence type="ECO:0000256" key="2">
    <source>
        <dbReference type="ARBA" id="ARBA00022690"/>
    </source>
</evidence>
<comment type="similarity">
    <text evidence="1">Belongs to the cystatin family. Phytocystatin subfamily.</text>
</comment>
<dbReference type="GO" id="GO:0004869">
    <property type="term" value="F:cysteine-type endopeptidase inhibitor activity"/>
    <property type="evidence" value="ECO:0007669"/>
    <property type="project" value="UniProtKB-KW"/>
</dbReference>
<dbReference type="InterPro" id="IPR000010">
    <property type="entry name" value="Cystatin_dom"/>
</dbReference>
<evidence type="ECO:0000313" key="6">
    <source>
        <dbReference type="EMBL" id="TVU47978.1"/>
    </source>
</evidence>
<feature type="chain" id="PRO_5023898466" description="Cystatin domain-containing protein" evidence="4">
    <location>
        <begin position="20"/>
        <end position="113"/>
    </location>
</feature>
<dbReference type="SMART" id="SM00043">
    <property type="entry name" value="CY"/>
    <property type="match status" value="1"/>
</dbReference>
<dbReference type="Pfam" id="PF16845">
    <property type="entry name" value="SQAPI"/>
    <property type="match status" value="1"/>
</dbReference>
<sequence>MRISLLFIVAFAVAVYMVATPTTAGGQWSPIPTQYIDDPRIQELGEWAVKQHNKERNDVLKFSRVVSGDGQVVSGVNYRLIIETKDPDGKYVAVLFEQVWTHIRVLNSFNPAT</sequence>
<name>A0A5J9WID3_9POAL</name>
<dbReference type="AlphaFoldDB" id="A0A5J9WID3"/>
<dbReference type="SUPFAM" id="SSF54403">
    <property type="entry name" value="Cystatin/monellin"/>
    <property type="match status" value="1"/>
</dbReference>
<dbReference type="CDD" id="cd00042">
    <property type="entry name" value="CY"/>
    <property type="match status" value="1"/>
</dbReference>
<feature type="non-terminal residue" evidence="6">
    <location>
        <position position="1"/>
    </location>
</feature>